<gene>
    <name evidence="2" type="ORF">CONLIGDRAFT_683138</name>
</gene>
<feature type="compositionally biased region" description="Basic residues" evidence="1">
    <location>
        <begin position="1"/>
        <end position="12"/>
    </location>
</feature>
<sequence length="282" mass="32151">MARSKAKSKARQKALGYPDPRERREKPHNLRLYSLLPRVGFDWMLVDGLHCTPDLRQEFSWGIVVAFKETYAGINTIRTKFDDAMAEVILRGTEMEDSVIDTDPIQFWTKVKESFQGTDSFVNHHRMTPQLLHAFVAYAIDARNASVDGPGMNRPLAEGNLVRAVDTLQNEFAHEPYAETRDAYFERQKDAGWILHYKAGEEKMDVDGETMDIDEEVDINGDTGTEEELEEDGGLEGEEELEDVEEKEHDNDNQHGEAMEGVEDDAETLQPDFKLVFRPRVG</sequence>
<feature type="compositionally biased region" description="Acidic residues" evidence="1">
    <location>
        <begin position="216"/>
        <end position="245"/>
    </location>
</feature>
<dbReference type="EMBL" id="KV875099">
    <property type="protein sequence ID" value="OIW28144.1"/>
    <property type="molecule type" value="Genomic_DNA"/>
</dbReference>
<dbReference type="Proteomes" id="UP000182658">
    <property type="component" value="Unassembled WGS sequence"/>
</dbReference>
<accession>A0A1J7JEL9</accession>
<dbReference type="InParanoid" id="A0A1J7JEL9"/>
<feature type="region of interest" description="Disordered" evidence="1">
    <location>
        <begin position="216"/>
        <end position="270"/>
    </location>
</feature>
<reference evidence="2 3" key="1">
    <citation type="submission" date="2016-10" db="EMBL/GenBank/DDBJ databases">
        <title>Draft genome sequence of Coniochaeta ligniaria NRRL30616, a lignocellulolytic fungus for bioabatement of inhibitors in plant biomass hydrolysates.</title>
        <authorList>
            <consortium name="DOE Joint Genome Institute"/>
            <person name="Jimenez D.J."/>
            <person name="Hector R.E."/>
            <person name="Riley R."/>
            <person name="Sun H."/>
            <person name="Grigoriev I.V."/>
            <person name="Van Elsas J.D."/>
            <person name="Nichols N.N."/>
        </authorList>
    </citation>
    <scope>NUCLEOTIDE SEQUENCE [LARGE SCALE GENOMIC DNA]</scope>
    <source>
        <strain evidence="2 3">NRRL 30616</strain>
    </source>
</reference>
<dbReference type="OrthoDB" id="10543404at2759"/>
<evidence type="ECO:0000256" key="1">
    <source>
        <dbReference type="SAM" id="MobiDB-lite"/>
    </source>
</evidence>
<keyword evidence="3" id="KW-1185">Reference proteome</keyword>
<dbReference type="AlphaFoldDB" id="A0A1J7JEL9"/>
<evidence type="ECO:0000313" key="3">
    <source>
        <dbReference type="Proteomes" id="UP000182658"/>
    </source>
</evidence>
<protein>
    <submittedName>
        <fullName evidence="2">Uncharacterized protein</fullName>
    </submittedName>
</protein>
<feature type="compositionally biased region" description="Basic and acidic residues" evidence="1">
    <location>
        <begin position="246"/>
        <end position="258"/>
    </location>
</feature>
<name>A0A1J7JEL9_9PEZI</name>
<feature type="region of interest" description="Disordered" evidence="1">
    <location>
        <begin position="1"/>
        <end position="23"/>
    </location>
</feature>
<proteinExistence type="predicted"/>
<evidence type="ECO:0000313" key="2">
    <source>
        <dbReference type="EMBL" id="OIW28144.1"/>
    </source>
</evidence>
<organism evidence="2 3">
    <name type="scientific">Coniochaeta ligniaria NRRL 30616</name>
    <dbReference type="NCBI Taxonomy" id="1408157"/>
    <lineage>
        <taxon>Eukaryota</taxon>
        <taxon>Fungi</taxon>
        <taxon>Dikarya</taxon>
        <taxon>Ascomycota</taxon>
        <taxon>Pezizomycotina</taxon>
        <taxon>Sordariomycetes</taxon>
        <taxon>Sordariomycetidae</taxon>
        <taxon>Coniochaetales</taxon>
        <taxon>Coniochaetaceae</taxon>
        <taxon>Coniochaeta</taxon>
    </lineage>
</organism>